<name>A0AB74UH74_9GAMM</name>
<protein>
    <submittedName>
        <fullName evidence="3">CocE/NonD family hydrolase</fullName>
    </submittedName>
</protein>
<reference evidence="3" key="1">
    <citation type="submission" date="2024-06" db="EMBL/GenBank/DDBJ databases">
        <title>Complete genome of Salinicola endophyticus HNIBRBA4755.</title>
        <authorList>
            <person name="Shin S.Y."/>
            <person name="Kang H."/>
            <person name="Song J."/>
        </authorList>
    </citation>
    <scope>NUCLEOTIDE SEQUENCE</scope>
    <source>
        <strain evidence="3">HNIBRBA4755</strain>
    </source>
</reference>
<dbReference type="InterPro" id="IPR008979">
    <property type="entry name" value="Galactose-bd-like_sf"/>
</dbReference>
<dbReference type="SUPFAM" id="SSF49785">
    <property type="entry name" value="Galactose-binding domain-like"/>
    <property type="match status" value="1"/>
</dbReference>
<dbReference type="Pfam" id="PF02129">
    <property type="entry name" value="Peptidase_S15"/>
    <property type="match status" value="1"/>
</dbReference>
<dbReference type="Gene3D" id="2.60.120.260">
    <property type="entry name" value="Galactose-binding domain-like"/>
    <property type="match status" value="1"/>
</dbReference>
<dbReference type="AlphaFoldDB" id="A0AB74UH74"/>
<dbReference type="InterPro" id="IPR005674">
    <property type="entry name" value="CocE/Ser_esterase"/>
</dbReference>
<evidence type="ECO:0000313" key="3">
    <source>
        <dbReference type="EMBL" id="XCJ80523.1"/>
    </source>
</evidence>
<dbReference type="RefSeq" id="WP_353981339.1">
    <property type="nucleotide sequence ID" value="NZ_CP159578.1"/>
</dbReference>
<dbReference type="InterPro" id="IPR000383">
    <property type="entry name" value="Xaa-Pro-like_dom"/>
</dbReference>
<proteinExistence type="predicted"/>
<dbReference type="PANTHER" id="PTHR43056">
    <property type="entry name" value="PEPTIDASE S9 PROLYL OLIGOPEPTIDASE"/>
    <property type="match status" value="1"/>
</dbReference>
<evidence type="ECO:0000256" key="1">
    <source>
        <dbReference type="ARBA" id="ARBA00022801"/>
    </source>
</evidence>
<dbReference type="InterPro" id="IPR029058">
    <property type="entry name" value="AB_hydrolase_fold"/>
</dbReference>
<evidence type="ECO:0000259" key="2">
    <source>
        <dbReference type="SMART" id="SM00939"/>
    </source>
</evidence>
<dbReference type="Gene3D" id="3.40.50.1820">
    <property type="entry name" value="alpha/beta hydrolase"/>
    <property type="match status" value="2"/>
</dbReference>
<dbReference type="InterPro" id="IPR013736">
    <property type="entry name" value="Xaa-Pro_dipept_C"/>
</dbReference>
<accession>A0AB74UH74</accession>
<feature type="domain" description="Xaa-Pro dipeptidyl-peptidase C-terminal" evidence="2">
    <location>
        <begin position="307"/>
        <end position="561"/>
    </location>
</feature>
<gene>
    <name evidence="3" type="ORF">ABV408_04940</name>
</gene>
<dbReference type="SMART" id="SM00939">
    <property type="entry name" value="PepX_C"/>
    <property type="match status" value="1"/>
</dbReference>
<keyword evidence="1 3" id="KW-0378">Hydrolase</keyword>
<dbReference type="SUPFAM" id="SSF53474">
    <property type="entry name" value="alpha/beta-Hydrolases"/>
    <property type="match status" value="1"/>
</dbReference>
<dbReference type="EMBL" id="CP159578">
    <property type="protein sequence ID" value="XCJ80523.1"/>
    <property type="molecule type" value="Genomic_DNA"/>
</dbReference>
<organism evidence="3">
    <name type="scientific">Salinicola endophyticus</name>
    <dbReference type="NCBI Taxonomy" id="1949083"/>
    <lineage>
        <taxon>Bacteria</taxon>
        <taxon>Pseudomonadati</taxon>
        <taxon>Pseudomonadota</taxon>
        <taxon>Gammaproteobacteria</taxon>
        <taxon>Oceanospirillales</taxon>
        <taxon>Halomonadaceae</taxon>
        <taxon>Salinicola</taxon>
    </lineage>
</organism>
<dbReference type="InterPro" id="IPR050585">
    <property type="entry name" value="Xaa-Pro_dipeptidyl-ppase/CocE"/>
</dbReference>
<dbReference type="NCBIfam" id="TIGR00976">
    <property type="entry name" value="CocE_NonD"/>
    <property type="match status" value="1"/>
</dbReference>
<dbReference type="PANTHER" id="PTHR43056:SF10">
    <property type="entry name" value="COCE_NOND FAMILY, PUTATIVE (AFU_ORTHOLOGUE AFUA_7G00600)-RELATED"/>
    <property type="match status" value="1"/>
</dbReference>
<sequence length="690" mass="76916">MKIKQDFPHRVREIENQWITLADGTRLAARIWLPEGAIGTPVEGAIGTPGEDAEATPVPAILEYLPYRKRDGTAVRDELTHPWLAGHGYACVRVDMRGNGESDGLMEDEYAPQEQADALEVIDWIAAQPWCSGKLGMMGISWGGFNSLQLAALRPEPLKAIITLCSTDDRYADDIHYKGGNMLLENLGWAATMLSFSAAVPDPALVGERWRELWKHRLDNMPLLAETWLRHQQRDAYWQHGSICENYADIEAAVYMISGWADSYVNTIPRMMEHLSCPKKALLGPWMHKYPHFAIPDPAIGFLQEALRWWDYWLKDIDTGIMDEPPCTFYLQDGLPPAPKYLERPGQWVQTSAWPAPAEEIAWQPLVLGDAGLAPTGRLSAARAIASPLTAGALQGEYIPLWFGADFPPDQRRDDGLALTFDSAPYAEGLDLLGQPRLRASLSSAEDCGQLHVRLCDVAPSGESALISYATLNLALRDDPATLTPPVPGERMEIDLALDLIGYRLPPGHRLRLALSSASFPLVWSPRRRADLTLEAGTPTLSLPICQAPYVPMPFEPPESAPPCRIETLRPGHPRRTLSEDVGSGEVTVTVEDDMGDIRFEDHGLRVEQRAKEVYSSHPSDATRTRADIEWIYRASREEGAGQFSVAVNSRYHLHCDETTFYLSAEQIAHEGETLISEKRWTREIPRRAI</sequence>
<dbReference type="GO" id="GO:0008239">
    <property type="term" value="F:dipeptidyl-peptidase activity"/>
    <property type="evidence" value="ECO:0007669"/>
    <property type="project" value="InterPro"/>
</dbReference>
<dbReference type="Pfam" id="PF08530">
    <property type="entry name" value="PepX_C"/>
    <property type="match status" value="1"/>
</dbReference>